<dbReference type="Proteomes" id="UP000308730">
    <property type="component" value="Unassembled WGS sequence"/>
</dbReference>
<feature type="region of interest" description="Disordered" evidence="1">
    <location>
        <begin position="93"/>
        <end position="144"/>
    </location>
</feature>
<evidence type="ECO:0000256" key="1">
    <source>
        <dbReference type="SAM" id="MobiDB-lite"/>
    </source>
</evidence>
<gene>
    <name evidence="2" type="ORF">EUX98_g1279</name>
</gene>
<evidence type="ECO:0000313" key="3">
    <source>
        <dbReference type="Proteomes" id="UP000308730"/>
    </source>
</evidence>
<keyword evidence="3" id="KW-1185">Reference proteome</keyword>
<name>A0A4S4N1U1_9APHY</name>
<evidence type="ECO:0000313" key="2">
    <source>
        <dbReference type="EMBL" id="THH32889.1"/>
    </source>
</evidence>
<reference evidence="2 3" key="1">
    <citation type="submission" date="2019-02" db="EMBL/GenBank/DDBJ databases">
        <title>Genome sequencing of the rare red list fungi Antrodiella citrinella (Flaviporus citrinellus).</title>
        <authorList>
            <person name="Buettner E."/>
            <person name="Kellner H."/>
        </authorList>
    </citation>
    <scope>NUCLEOTIDE SEQUENCE [LARGE SCALE GENOMIC DNA]</scope>
    <source>
        <strain evidence="2 3">DSM 108506</strain>
    </source>
</reference>
<organism evidence="2 3">
    <name type="scientific">Antrodiella citrinella</name>
    <dbReference type="NCBI Taxonomy" id="2447956"/>
    <lineage>
        <taxon>Eukaryota</taxon>
        <taxon>Fungi</taxon>
        <taxon>Dikarya</taxon>
        <taxon>Basidiomycota</taxon>
        <taxon>Agaricomycotina</taxon>
        <taxon>Agaricomycetes</taxon>
        <taxon>Polyporales</taxon>
        <taxon>Steccherinaceae</taxon>
        <taxon>Antrodiella</taxon>
    </lineage>
</organism>
<dbReference type="AlphaFoldDB" id="A0A4S4N1U1"/>
<feature type="compositionally biased region" description="Acidic residues" evidence="1">
    <location>
        <begin position="135"/>
        <end position="144"/>
    </location>
</feature>
<dbReference type="EMBL" id="SGPM01000013">
    <property type="protein sequence ID" value="THH32889.1"/>
    <property type="molecule type" value="Genomic_DNA"/>
</dbReference>
<protein>
    <submittedName>
        <fullName evidence="2">Uncharacterized protein</fullName>
    </submittedName>
</protein>
<dbReference type="OrthoDB" id="548474at2759"/>
<feature type="compositionally biased region" description="Low complexity" evidence="1">
    <location>
        <begin position="97"/>
        <end position="111"/>
    </location>
</feature>
<proteinExistence type="predicted"/>
<comment type="caution">
    <text evidence="2">The sequence shown here is derived from an EMBL/GenBank/DDBJ whole genome shotgun (WGS) entry which is preliminary data.</text>
</comment>
<accession>A0A4S4N1U1</accession>
<sequence>MEYVPRYPQPFTVGQAVMLDVPTITEEISRIGNSLEHLRRTQSELLEALAEDPDDPDFRKAYEENEDVIGSQAERVSMLQLALTEKGIPTSSHYDIAAVPPAAPPTASRTPASPPQEEVTGPETPAATNGIPAVELDEDGGIDL</sequence>